<dbReference type="AlphaFoldDB" id="A0A177V8G4"/>
<feature type="compositionally biased region" description="Gly residues" evidence="1">
    <location>
        <begin position="133"/>
        <end position="147"/>
    </location>
</feature>
<comment type="caution">
    <text evidence="4">The sequence shown here is derived from an EMBL/GenBank/DDBJ whole genome shotgun (WGS) entry which is preliminary data.</text>
</comment>
<dbReference type="EMBL" id="LWDD02000125">
    <property type="protein sequence ID" value="KAE8263655.1"/>
    <property type="molecule type" value="Genomic_DNA"/>
</dbReference>
<proteinExistence type="predicted"/>
<evidence type="ECO:0000256" key="1">
    <source>
        <dbReference type="SAM" id="MobiDB-lite"/>
    </source>
</evidence>
<feature type="domain" description="SRP9" evidence="2">
    <location>
        <begin position="5"/>
        <end position="73"/>
    </location>
</feature>
<dbReference type="GO" id="GO:0005786">
    <property type="term" value="C:signal recognition particle, endoplasmic reticulum targeting"/>
    <property type="evidence" value="ECO:0007669"/>
    <property type="project" value="TreeGrafter"/>
</dbReference>
<dbReference type="Pfam" id="PF05486">
    <property type="entry name" value="SRP9-21"/>
    <property type="match status" value="1"/>
</dbReference>
<dbReference type="InterPro" id="IPR009018">
    <property type="entry name" value="Signal_recog_particle_SRP9/14"/>
</dbReference>
<dbReference type="GO" id="GO:0006614">
    <property type="term" value="P:SRP-dependent cotranslational protein targeting to membrane"/>
    <property type="evidence" value="ECO:0007669"/>
    <property type="project" value="InterPro"/>
</dbReference>
<evidence type="ECO:0000313" key="4">
    <source>
        <dbReference type="EMBL" id="KAE8263655.1"/>
    </source>
</evidence>
<dbReference type="PANTHER" id="PTHR12834">
    <property type="entry name" value="SIGNAL RECOGNITION PARTICLE 9 KDA PROTEIN"/>
    <property type="match status" value="1"/>
</dbReference>
<dbReference type="InterPro" id="IPR039432">
    <property type="entry name" value="SRP9_dom"/>
</dbReference>
<organism evidence="4 5">
    <name type="scientific">Tilletia caries</name>
    <name type="common">wheat bunt fungus</name>
    <dbReference type="NCBI Taxonomy" id="13290"/>
    <lineage>
        <taxon>Eukaryota</taxon>
        <taxon>Fungi</taxon>
        <taxon>Dikarya</taxon>
        <taxon>Basidiomycota</taxon>
        <taxon>Ustilaginomycotina</taxon>
        <taxon>Exobasidiomycetes</taxon>
        <taxon>Tilletiales</taxon>
        <taxon>Tilletiaceae</taxon>
        <taxon>Tilletia</taxon>
    </lineage>
</organism>
<keyword evidence="6" id="KW-1185">Reference proteome</keyword>
<dbReference type="InterPro" id="IPR039914">
    <property type="entry name" value="SRP9-like"/>
</dbReference>
<dbReference type="PANTHER" id="PTHR12834:SF12">
    <property type="entry name" value="SIGNAL RECOGNITION PARTICLE 9 KDA PROTEIN"/>
    <property type="match status" value="1"/>
</dbReference>
<protein>
    <recommendedName>
        <fullName evidence="2">SRP9 domain-containing protein</fullName>
    </recommendedName>
</protein>
<evidence type="ECO:0000313" key="6">
    <source>
        <dbReference type="Proteomes" id="UP000836402"/>
    </source>
</evidence>
<feature type="compositionally biased region" description="Gly residues" evidence="1">
    <location>
        <begin position="112"/>
        <end position="125"/>
    </location>
</feature>
<accession>A0A177V8G4</accession>
<feature type="compositionally biased region" description="Basic residues" evidence="1">
    <location>
        <begin position="148"/>
        <end position="157"/>
    </location>
</feature>
<dbReference type="Gene3D" id="3.30.720.10">
    <property type="entry name" value="Signal recognition particle alu RNA binding heterodimer, srp9/1"/>
    <property type="match status" value="1"/>
</dbReference>
<gene>
    <name evidence="4" type="ORF">A4X03_0g1521</name>
    <name evidence="3" type="ORF">JKIAZH3_G8893</name>
</gene>
<reference evidence="4" key="1">
    <citation type="submission" date="2016-04" db="EMBL/GenBank/DDBJ databases">
        <authorList>
            <person name="Nguyen H.D."/>
            <person name="Kesanakurti P."/>
            <person name="Cullis J."/>
            <person name="Levesque C.A."/>
            <person name="Hambleton S."/>
        </authorList>
    </citation>
    <scope>NUCLEOTIDE SEQUENCE</scope>
    <source>
        <strain evidence="4">DAOMC 238032</strain>
    </source>
</reference>
<dbReference type="SUPFAM" id="SSF54762">
    <property type="entry name" value="Signal recognition particle alu RNA binding heterodimer, SRP9/14"/>
    <property type="match status" value="1"/>
</dbReference>
<dbReference type="GO" id="GO:0008312">
    <property type="term" value="F:7S RNA binding"/>
    <property type="evidence" value="ECO:0007669"/>
    <property type="project" value="InterPro"/>
</dbReference>
<evidence type="ECO:0000313" key="5">
    <source>
        <dbReference type="Proteomes" id="UP000077671"/>
    </source>
</evidence>
<dbReference type="EMBL" id="CAJHJG010001220">
    <property type="protein sequence ID" value="CAD6910329.1"/>
    <property type="molecule type" value="Genomic_DNA"/>
</dbReference>
<reference evidence="4" key="2">
    <citation type="journal article" date="2019" name="IMA Fungus">
        <title>Genome sequencing and comparison of five Tilletia species to identify candidate genes for the detection of regulated species infecting wheat.</title>
        <authorList>
            <person name="Nguyen H.D.T."/>
            <person name="Sultana T."/>
            <person name="Kesanakurti P."/>
            <person name="Hambleton S."/>
        </authorList>
    </citation>
    <scope>NUCLEOTIDE SEQUENCE</scope>
    <source>
        <strain evidence="4">DAOMC 238032</strain>
    </source>
</reference>
<reference evidence="3" key="3">
    <citation type="submission" date="2020-10" db="EMBL/GenBank/DDBJ databases">
        <authorList>
            <person name="Sedaghatjoo S."/>
        </authorList>
    </citation>
    <scope>NUCLEOTIDE SEQUENCE</scope>
    <source>
        <strain evidence="3">AZH3</strain>
    </source>
</reference>
<dbReference type="Proteomes" id="UP000836402">
    <property type="component" value="Unassembled WGS sequence"/>
</dbReference>
<name>A0A177V8G4_9BASI</name>
<evidence type="ECO:0000313" key="3">
    <source>
        <dbReference type="EMBL" id="CAD6910329.1"/>
    </source>
</evidence>
<feature type="compositionally biased region" description="Low complexity" evidence="1">
    <location>
        <begin position="93"/>
        <end position="104"/>
    </location>
</feature>
<evidence type="ECO:0000259" key="2">
    <source>
        <dbReference type="Pfam" id="PF05486"/>
    </source>
</evidence>
<dbReference type="Proteomes" id="UP000077671">
    <property type="component" value="Unassembled WGS sequence"/>
</dbReference>
<sequence length="157" mass="15863">MVYTKSWAVFQSQCLELYAESPSTTRYLIKAHPATQWLTLKVTDDKKVLKFKTRSAAILNRLEAFNKDLAASMVGLRLPSQIQAEAEAEAARAAAAASSSNADAMDVDAEGGKAGAKAGGKGGAGSAAAAGASGTGTGTGTGAAGGGGKKKKKKGKK</sequence>
<feature type="region of interest" description="Disordered" evidence="1">
    <location>
        <begin position="93"/>
        <end position="157"/>
    </location>
</feature>